<feature type="domain" description="RecX second three-helical" evidence="6">
    <location>
        <begin position="105"/>
        <end position="140"/>
    </location>
</feature>
<name>A0A3A9AV76_9FIRM</name>
<dbReference type="InterPro" id="IPR036388">
    <property type="entry name" value="WH-like_DNA-bd_sf"/>
</dbReference>
<dbReference type="RefSeq" id="WP_120469905.1">
    <property type="nucleotide sequence ID" value="NZ_CATAJS010000047.1"/>
</dbReference>
<dbReference type="GO" id="GO:0005737">
    <property type="term" value="C:cytoplasm"/>
    <property type="evidence" value="ECO:0007669"/>
    <property type="project" value="UniProtKB-SubCell"/>
</dbReference>
<evidence type="ECO:0000256" key="1">
    <source>
        <dbReference type="ARBA" id="ARBA00004496"/>
    </source>
</evidence>
<dbReference type="EMBL" id="RAYQ01000011">
    <property type="protein sequence ID" value="RKI91136.1"/>
    <property type="molecule type" value="Genomic_DNA"/>
</dbReference>
<dbReference type="Pfam" id="PF21982">
    <property type="entry name" value="RecX_HTH1"/>
    <property type="match status" value="1"/>
</dbReference>
<dbReference type="HAMAP" id="MF_01114">
    <property type="entry name" value="RecX"/>
    <property type="match status" value="1"/>
</dbReference>
<dbReference type="AlphaFoldDB" id="A0A3A9AV76"/>
<evidence type="ECO:0000256" key="4">
    <source>
        <dbReference type="ARBA" id="ARBA00022490"/>
    </source>
</evidence>
<evidence type="ECO:0000259" key="7">
    <source>
        <dbReference type="Pfam" id="PF21981"/>
    </source>
</evidence>
<reference evidence="9 10" key="1">
    <citation type="submission" date="2018-09" db="EMBL/GenBank/DDBJ databases">
        <title>Murine metabolic-syndrome-specific gut microbial biobank.</title>
        <authorList>
            <person name="Liu C."/>
        </authorList>
    </citation>
    <scope>NUCLEOTIDE SEQUENCE [LARGE SCALE GENOMIC DNA]</scope>
    <source>
        <strain evidence="9 10">0.1xD8-82</strain>
    </source>
</reference>
<evidence type="ECO:0000256" key="5">
    <source>
        <dbReference type="HAMAP-Rule" id="MF_01114"/>
    </source>
</evidence>
<evidence type="ECO:0000259" key="6">
    <source>
        <dbReference type="Pfam" id="PF02631"/>
    </source>
</evidence>
<organism evidence="9 10">
    <name type="scientific">Parablautia intestinalis</name>
    <dbReference type="NCBI Taxonomy" id="2320100"/>
    <lineage>
        <taxon>Bacteria</taxon>
        <taxon>Bacillati</taxon>
        <taxon>Bacillota</taxon>
        <taxon>Clostridia</taxon>
        <taxon>Lachnospirales</taxon>
        <taxon>Lachnospiraceae</taxon>
        <taxon>Parablautia</taxon>
    </lineage>
</organism>
<sequence>MTVTGIKEFDKSRVEIEIDDTYTFILYKGEVRTYGIKENQELSEDNYRKIMEEVLPKRAKMRAMNLLKNRSYTAFQLREKLQKGGYPGCIIKEALDYVTGFGYVNDERYAADYIEYHKEMKSRNRIYMDLIKRGISKEIFESTWLDIVGEDKKELEKEQIISWMRKKHFAAQTADFKEKQKMAAFLYRKGFETESIRNALSLDITII</sequence>
<dbReference type="Gene3D" id="1.10.10.10">
    <property type="entry name" value="Winged helix-like DNA-binding domain superfamily/Winged helix DNA-binding domain"/>
    <property type="match status" value="3"/>
</dbReference>
<dbReference type="Pfam" id="PF02631">
    <property type="entry name" value="RecX_HTH2"/>
    <property type="match status" value="1"/>
</dbReference>
<dbReference type="GO" id="GO:0006282">
    <property type="term" value="P:regulation of DNA repair"/>
    <property type="evidence" value="ECO:0007669"/>
    <property type="project" value="UniProtKB-UniRule"/>
</dbReference>
<keyword evidence="10" id="KW-1185">Reference proteome</keyword>
<accession>A0A3A9AV76</accession>
<gene>
    <name evidence="5" type="primary">recX</name>
    <name evidence="9" type="ORF">D7V94_11600</name>
</gene>
<evidence type="ECO:0000313" key="9">
    <source>
        <dbReference type="EMBL" id="RKI91136.1"/>
    </source>
</evidence>
<comment type="similarity">
    <text evidence="2 5">Belongs to the RecX family.</text>
</comment>
<evidence type="ECO:0000259" key="8">
    <source>
        <dbReference type="Pfam" id="PF21982"/>
    </source>
</evidence>
<dbReference type="OrthoDB" id="9804967at2"/>
<dbReference type="Proteomes" id="UP000280696">
    <property type="component" value="Unassembled WGS sequence"/>
</dbReference>
<dbReference type="InterPro" id="IPR053924">
    <property type="entry name" value="RecX_HTH_2nd"/>
</dbReference>
<protein>
    <recommendedName>
        <fullName evidence="3 5">Regulatory protein RecX</fullName>
    </recommendedName>
</protein>
<comment type="function">
    <text evidence="5">Modulates RecA activity.</text>
</comment>
<evidence type="ECO:0000256" key="2">
    <source>
        <dbReference type="ARBA" id="ARBA00009695"/>
    </source>
</evidence>
<dbReference type="PANTHER" id="PTHR33602:SF1">
    <property type="entry name" value="REGULATORY PROTEIN RECX FAMILY PROTEIN"/>
    <property type="match status" value="1"/>
</dbReference>
<dbReference type="Pfam" id="PF21981">
    <property type="entry name" value="RecX_HTH3"/>
    <property type="match status" value="1"/>
</dbReference>
<feature type="domain" description="RecX first three-helical" evidence="8">
    <location>
        <begin position="59"/>
        <end position="97"/>
    </location>
</feature>
<dbReference type="InterPro" id="IPR053926">
    <property type="entry name" value="RecX_HTH_1st"/>
</dbReference>
<dbReference type="InterPro" id="IPR003783">
    <property type="entry name" value="Regulatory_RecX"/>
</dbReference>
<keyword evidence="4 5" id="KW-0963">Cytoplasm</keyword>
<feature type="domain" description="RecX third three-helical" evidence="7">
    <location>
        <begin position="158"/>
        <end position="200"/>
    </location>
</feature>
<comment type="caution">
    <text evidence="9">The sequence shown here is derived from an EMBL/GenBank/DDBJ whole genome shotgun (WGS) entry which is preliminary data.</text>
</comment>
<dbReference type="InterPro" id="IPR053925">
    <property type="entry name" value="RecX_HTH_3rd"/>
</dbReference>
<proteinExistence type="inferred from homology"/>
<dbReference type="PANTHER" id="PTHR33602">
    <property type="entry name" value="REGULATORY PROTEIN RECX FAMILY PROTEIN"/>
    <property type="match status" value="1"/>
</dbReference>
<comment type="subcellular location">
    <subcellularLocation>
        <location evidence="1 5">Cytoplasm</location>
    </subcellularLocation>
</comment>
<evidence type="ECO:0000313" key="10">
    <source>
        <dbReference type="Proteomes" id="UP000280696"/>
    </source>
</evidence>
<evidence type="ECO:0000256" key="3">
    <source>
        <dbReference type="ARBA" id="ARBA00018111"/>
    </source>
</evidence>